<keyword evidence="2" id="KW-0813">Transport</keyword>
<dbReference type="STRING" id="1913577.LPB144_07675"/>
<evidence type="ECO:0000256" key="1">
    <source>
        <dbReference type="ARBA" id="ARBA00004141"/>
    </source>
</evidence>
<evidence type="ECO:0000256" key="3">
    <source>
        <dbReference type="ARBA" id="ARBA00022692"/>
    </source>
</evidence>
<evidence type="ECO:0000256" key="4">
    <source>
        <dbReference type="ARBA" id="ARBA00022737"/>
    </source>
</evidence>
<accession>A0A1L3J5A4</accession>
<evidence type="ECO:0000313" key="10">
    <source>
        <dbReference type="Proteomes" id="UP000182510"/>
    </source>
</evidence>
<feature type="transmembrane region" description="Helical" evidence="7">
    <location>
        <begin position="574"/>
        <end position="594"/>
    </location>
</feature>
<dbReference type="Gene3D" id="3.30.70.1450">
    <property type="entry name" value="Regulator of K+ conductance, C-terminal domain"/>
    <property type="match status" value="2"/>
</dbReference>
<dbReference type="GO" id="GO:0008324">
    <property type="term" value="F:monoatomic cation transmembrane transporter activity"/>
    <property type="evidence" value="ECO:0007669"/>
    <property type="project" value="InterPro"/>
</dbReference>
<feature type="transmembrane region" description="Helical" evidence="7">
    <location>
        <begin position="489"/>
        <end position="506"/>
    </location>
</feature>
<dbReference type="InterPro" id="IPR051679">
    <property type="entry name" value="DASS-Related_Transporters"/>
</dbReference>
<feature type="transmembrane region" description="Helical" evidence="7">
    <location>
        <begin position="95"/>
        <end position="125"/>
    </location>
</feature>
<feature type="transmembrane region" description="Helical" evidence="7">
    <location>
        <begin position="451"/>
        <end position="469"/>
    </location>
</feature>
<dbReference type="PANTHER" id="PTHR43652">
    <property type="entry name" value="BASIC AMINO ACID ANTIPORTER YFCC-RELATED"/>
    <property type="match status" value="1"/>
</dbReference>
<proteinExistence type="predicted"/>
<gene>
    <name evidence="9" type="ORF">LPB144_07675</name>
</gene>
<evidence type="ECO:0000313" key="9">
    <source>
        <dbReference type="EMBL" id="APG60293.1"/>
    </source>
</evidence>
<dbReference type="PANTHER" id="PTHR43652:SF2">
    <property type="entry name" value="BASIC AMINO ACID ANTIPORTER YFCC-RELATED"/>
    <property type="match status" value="1"/>
</dbReference>
<dbReference type="PROSITE" id="PS01271">
    <property type="entry name" value="NA_SULFATE"/>
    <property type="match status" value="1"/>
</dbReference>
<dbReference type="Proteomes" id="UP000182510">
    <property type="component" value="Chromosome"/>
</dbReference>
<evidence type="ECO:0000256" key="5">
    <source>
        <dbReference type="ARBA" id="ARBA00022989"/>
    </source>
</evidence>
<feature type="transmembrane region" description="Helical" evidence="7">
    <location>
        <begin position="536"/>
        <end position="554"/>
    </location>
</feature>
<dbReference type="GO" id="GO:0005886">
    <property type="term" value="C:plasma membrane"/>
    <property type="evidence" value="ECO:0007669"/>
    <property type="project" value="TreeGrafter"/>
</dbReference>
<dbReference type="EMBL" id="CP018153">
    <property type="protein sequence ID" value="APG60293.1"/>
    <property type="molecule type" value="Genomic_DNA"/>
</dbReference>
<dbReference type="PROSITE" id="PS51202">
    <property type="entry name" value="RCK_C"/>
    <property type="match status" value="2"/>
</dbReference>
<keyword evidence="3 7" id="KW-0812">Transmembrane</keyword>
<feature type="domain" description="RCK C-terminal" evidence="8">
    <location>
        <begin position="299"/>
        <end position="383"/>
    </location>
</feature>
<keyword evidence="6 7" id="KW-0472">Membrane</keyword>
<dbReference type="GO" id="GO:0006813">
    <property type="term" value="P:potassium ion transport"/>
    <property type="evidence" value="ECO:0007669"/>
    <property type="project" value="InterPro"/>
</dbReference>
<dbReference type="Pfam" id="PF02080">
    <property type="entry name" value="TrkA_C"/>
    <property type="match status" value="2"/>
</dbReference>
<evidence type="ECO:0000259" key="8">
    <source>
        <dbReference type="PROSITE" id="PS51202"/>
    </source>
</evidence>
<dbReference type="AlphaFoldDB" id="A0A1L3J5A4"/>
<keyword evidence="4" id="KW-0677">Repeat</keyword>
<comment type="subcellular location">
    <subcellularLocation>
        <location evidence="1">Membrane</location>
        <topology evidence="1">Multi-pass membrane protein</topology>
    </subcellularLocation>
</comment>
<dbReference type="InterPro" id="IPR004680">
    <property type="entry name" value="Cit_transptr-like_dom"/>
</dbReference>
<protein>
    <submittedName>
        <fullName evidence="9">SLC13 family permease</fullName>
    </submittedName>
</protein>
<evidence type="ECO:0000256" key="2">
    <source>
        <dbReference type="ARBA" id="ARBA00022448"/>
    </source>
</evidence>
<feature type="transmembrane region" description="Helical" evidence="7">
    <location>
        <begin position="137"/>
        <end position="161"/>
    </location>
</feature>
<dbReference type="InterPro" id="IPR036721">
    <property type="entry name" value="RCK_C_sf"/>
</dbReference>
<organism evidence="9 10">
    <name type="scientific">Christiangramia salexigens</name>
    <dbReference type="NCBI Taxonomy" id="1913577"/>
    <lineage>
        <taxon>Bacteria</taxon>
        <taxon>Pseudomonadati</taxon>
        <taxon>Bacteroidota</taxon>
        <taxon>Flavobacteriia</taxon>
        <taxon>Flavobacteriales</taxon>
        <taxon>Flavobacteriaceae</taxon>
        <taxon>Christiangramia</taxon>
    </lineage>
</organism>
<feature type="transmembrane region" description="Helical" evidence="7">
    <location>
        <begin position="51"/>
        <end position="75"/>
    </location>
</feature>
<reference evidence="9 10" key="1">
    <citation type="submission" date="2016-11" db="EMBL/GenBank/DDBJ databases">
        <title>Gramella sp. LPB0144 isolated from marine environment.</title>
        <authorList>
            <person name="Kim E."/>
            <person name="Yi H."/>
        </authorList>
    </citation>
    <scope>NUCLEOTIDE SEQUENCE [LARGE SCALE GENOMIC DNA]</scope>
    <source>
        <strain evidence="9 10">LPB0144</strain>
    </source>
</reference>
<feature type="transmembrane region" description="Helical" evidence="7">
    <location>
        <begin position="173"/>
        <end position="198"/>
    </location>
</feature>
<evidence type="ECO:0000256" key="7">
    <source>
        <dbReference type="SAM" id="Phobius"/>
    </source>
</evidence>
<evidence type="ECO:0000256" key="6">
    <source>
        <dbReference type="ARBA" id="ARBA00023136"/>
    </source>
</evidence>
<feature type="transmembrane region" description="Helical" evidence="7">
    <location>
        <begin position="6"/>
        <end position="39"/>
    </location>
</feature>
<keyword evidence="10" id="KW-1185">Reference proteome</keyword>
<dbReference type="InterPro" id="IPR031312">
    <property type="entry name" value="Na/sul_symport_CS"/>
</dbReference>
<feature type="domain" description="RCK C-terminal" evidence="8">
    <location>
        <begin position="208"/>
        <end position="292"/>
    </location>
</feature>
<dbReference type="Pfam" id="PF03600">
    <property type="entry name" value="CitMHS"/>
    <property type="match status" value="1"/>
</dbReference>
<keyword evidence="5 7" id="KW-1133">Transmembrane helix</keyword>
<dbReference type="OrthoDB" id="9765532at2"/>
<dbReference type="InterPro" id="IPR006037">
    <property type="entry name" value="RCK_C"/>
</dbReference>
<feature type="transmembrane region" description="Helical" evidence="7">
    <location>
        <begin position="404"/>
        <end position="420"/>
    </location>
</feature>
<name>A0A1L3J5A4_9FLAO</name>
<dbReference type="SUPFAM" id="SSF116726">
    <property type="entry name" value="TrkA C-terminal domain-like"/>
    <property type="match status" value="2"/>
</dbReference>
<sequence>MTGDIIITIIIILAAVVVFATEVISIDLAALLIMVSLIITGVITPEQGVEGFSNNATITVAFMFILSAALLKTGALQGVAHKLSRIFRYNFNTGMILMMCLIAVISAFINNTPVVAVFIPVVLKIADNSGQSASKMLIPLSFASILGGTCTLIGTSTNILVSGIAVKEGEMPIPMFLMAPLGVILLVTGILYMVFFGIRILPNRKTEKDLKSKFGVWKYLTEIELLDDAPSVGKKILDSPLLKELEIDIIEIKRNSLRFTMPPGDFLLQAHDKLTVRCNVEKIKTLTDRAKITVASREKSIQEDKNRNSILVEMIITADSEIDGKTLREVDFKNRYRAIPLAIKHRKEVQNQDLYEIILKPGDIILAEVKSHYINELKKMEVEPDAPFVLLSQDIQTEFNKRKFGIVLMTIAAIVTLASLNILNIMVGAIAGSCLLVLAGILDMKEAYESINWKIIFLLAGALTLGTAMNNTGLDKLAANNLIEYLGRWGPVAIVSGLYIFTSLLTEIMSNNAAAALLAPIAIATGHSLGLSPVPFLMAITFAASASFMTPVGYQTNTMVYTAGQYKFRDFLKVGTTLNIICWILATILIPLLYKF</sequence>
<dbReference type="RefSeq" id="WP_072552939.1">
    <property type="nucleotide sequence ID" value="NZ_CP018153.1"/>
</dbReference>
<dbReference type="KEGG" id="grl:LPB144_07675"/>